<feature type="chain" id="PRO_5002115891" evidence="1">
    <location>
        <begin position="20"/>
        <end position="276"/>
    </location>
</feature>
<evidence type="ECO:0000313" key="2">
    <source>
        <dbReference type="EMBL" id="CEL57183.1"/>
    </source>
</evidence>
<evidence type="ECO:0000256" key="1">
    <source>
        <dbReference type="SAM" id="SignalP"/>
    </source>
</evidence>
<sequence>MRIPKLLISAFYLYPLALCIVEPFSPDSEALFSSGNSRGELWYNETETSSLINQWPDTRIHRFLALRGRWEKSDVNSELSKNELTDRAEKALSIPIITPLTSSSLALFTGEQCSQLTVDQIVHWAARHSGLRVNSHGANVFDAPPTLVRSKQKRIAAVKLCERLYRERVYGDKILPQRDLSELNGDNNNNHQIYAGAEEPDIAAQRLFSTQIAEAEAAPHIFEPDVNPVLDRVAKHSIHDIRALLDVFGVKWSEGETHEGLTERAKAHTRLWNGQV</sequence>
<organism evidence="2 3">
    <name type="scientific">Thanatephorus cucumeris (strain AG1-IB / isolate 7/3/14)</name>
    <name type="common">Lettuce bottom rot fungus</name>
    <name type="synonym">Rhizoctonia solani</name>
    <dbReference type="NCBI Taxonomy" id="1108050"/>
    <lineage>
        <taxon>Eukaryota</taxon>
        <taxon>Fungi</taxon>
        <taxon>Dikarya</taxon>
        <taxon>Basidiomycota</taxon>
        <taxon>Agaricomycotina</taxon>
        <taxon>Agaricomycetes</taxon>
        <taxon>Cantharellales</taxon>
        <taxon>Ceratobasidiaceae</taxon>
        <taxon>Rhizoctonia</taxon>
        <taxon>Rhizoctonia solani AG-1</taxon>
    </lineage>
</organism>
<proteinExistence type="predicted"/>
<name>A0A0B7FLV0_THACB</name>
<keyword evidence="3" id="KW-1185">Reference proteome</keyword>
<dbReference type="Proteomes" id="UP000059188">
    <property type="component" value="Unassembled WGS sequence"/>
</dbReference>
<accession>A0A0B7FLV0</accession>
<keyword evidence="1" id="KW-0732">Signal</keyword>
<dbReference type="AlphaFoldDB" id="A0A0B7FLV0"/>
<evidence type="ECO:0000313" key="3">
    <source>
        <dbReference type="Proteomes" id="UP000059188"/>
    </source>
</evidence>
<reference evidence="2 3" key="1">
    <citation type="submission" date="2014-11" db="EMBL/GenBank/DDBJ databases">
        <authorList>
            <person name="Wibberg Daniel"/>
        </authorList>
    </citation>
    <scope>NUCLEOTIDE SEQUENCE [LARGE SCALE GENOMIC DNA]</scope>
    <source>
        <strain evidence="2">Rhizoctonia solani AG1-IB 7/3/14</strain>
    </source>
</reference>
<dbReference type="OrthoDB" id="3233306at2759"/>
<dbReference type="EMBL" id="LN679127">
    <property type="protein sequence ID" value="CEL57183.1"/>
    <property type="molecule type" value="Genomic_DNA"/>
</dbReference>
<feature type="signal peptide" evidence="1">
    <location>
        <begin position="1"/>
        <end position="19"/>
    </location>
</feature>
<protein>
    <submittedName>
        <fullName evidence="2">Uncharacterized protein</fullName>
    </submittedName>
</protein>
<gene>
    <name evidence="2" type="ORF">RSOLAG1IB_08416</name>
</gene>